<dbReference type="GO" id="GO:0051920">
    <property type="term" value="F:peroxiredoxin activity"/>
    <property type="evidence" value="ECO:0007669"/>
    <property type="project" value="InterPro"/>
</dbReference>
<dbReference type="RefSeq" id="WP_071943090.1">
    <property type="nucleotide sequence ID" value="NZ_CP018139.1"/>
</dbReference>
<dbReference type="PANTHER" id="PTHR33930:SF2">
    <property type="entry name" value="BLR3452 PROTEIN"/>
    <property type="match status" value="1"/>
</dbReference>
<dbReference type="Pfam" id="PF02627">
    <property type="entry name" value="CMD"/>
    <property type="match status" value="1"/>
</dbReference>
<sequence length="106" mass="11053">MSNQELPSGAGQVADDYPEVWEAYAALGKACAESGPLDARTRRLVKLALAVGARSEGAVHSHVRRGLEEGESGEALKQVAMLAIPTLGLPSGVAALTWIEDITDPS</sequence>
<dbReference type="Proteomes" id="UP000181985">
    <property type="component" value="Chromosome"/>
</dbReference>
<evidence type="ECO:0000313" key="3">
    <source>
        <dbReference type="Proteomes" id="UP000181985"/>
    </source>
</evidence>
<protein>
    <submittedName>
        <fullName evidence="2">Carboxymuconolactone decarboxylase</fullName>
    </submittedName>
</protein>
<dbReference type="OrthoDB" id="425264at2"/>
<dbReference type="SUPFAM" id="SSF69118">
    <property type="entry name" value="AhpD-like"/>
    <property type="match status" value="1"/>
</dbReference>
<evidence type="ECO:0000313" key="2">
    <source>
        <dbReference type="EMBL" id="APE30735.1"/>
    </source>
</evidence>
<feature type="domain" description="Carboxymuconolactone decarboxylase-like" evidence="1">
    <location>
        <begin position="18"/>
        <end position="101"/>
    </location>
</feature>
<accession>A0A1J0VFE9</accession>
<dbReference type="EMBL" id="CP018139">
    <property type="protein sequence ID" value="APE30735.1"/>
    <property type="molecule type" value="Genomic_DNA"/>
</dbReference>
<dbReference type="AlphaFoldDB" id="A0A1J0VFE9"/>
<dbReference type="PANTHER" id="PTHR33930">
    <property type="entry name" value="ALKYL HYDROPEROXIDE REDUCTASE AHPD"/>
    <property type="match status" value="1"/>
</dbReference>
<dbReference type="KEGG" id="hsi:BOX17_07085"/>
<dbReference type="Gene3D" id="1.20.1290.10">
    <property type="entry name" value="AhpD-like"/>
    <property type="match status" value="1"/>
</dbReference>
<proteinExistence type="predicted"/>
<reference evidence="3" key="1">
    <citation type="submission" date="2016-11" db="EMBL/GenBank/DDBJ databases">
        <title>Halolamina sediminis sp. nov., an extremely halophilic archaeon isolated from solar salt.</title>
        <authorList>
            <person name="Koh H.-W."/>
            <person name="Rani S."/>
            <person name="Park S.-J."/>
        </authorList>
    </citation>
    <scope>NUCLEOTIDE SEQUENCE [LARGE SCALE GENOMIC DNA]</scope>
    <source>
        <strain evidence="3">Hb3</strain>
    </source>
</reference>
<evidence type="ECO:0000259" key="1">
    <source>
        <dbReference type="Pfam" id="PF02627"/>
    </source>
</evidence>
<name>A0A1J0VFE9_9GAMM</name>
<dbReference type="InterPro" id="IPR003779">
    <property type="entry name" value="CMD-like"/>
</dbReference>
<dbReference type="InterPro" id="IPR029032">
    <property type="entry name" value="AhpD-like"/>
</dbReference>
<organism evidence="2 3">
    <name type="scientific">Halomonas aestuarii</name>
    <dbReference type="NCBI Taxonomy" id="1897729"/>
    <lineage>
        <taxon>Bacteria</taxon>
        <taxon>Pseudomonadati</taxon>
        <taxon>Pseudomonadota</taxon>
        <taxon>Gammaproteobacteria</taxon>
        <taxon>Oceanospirillales</taxon>
        <taxon>Halomonadaceae</taxon>
        <taxon>Halomonas</taxon>
    </lineage>
</organism>
<gene>
    <name evidence="2" type="ORF">BOX17_07085</name>
</gene>
<keyword evidence="3" id="KW-1185">Reference proteome</keyword>